<name>A0AAV7NXF7_PLEWA</name>
<keyword evidence="2" id="KW-1185">Reference proteome</keyword>
<evidence type="ECO:0000313" key="2">
    <source>
        <dbReference type="Proteomes" id="UP001066276"/>
    </source>
</evidence>
<evidence type="ECO:0008006" key="3">
    <source>
        <dbReference type="Google" id="ProtNLM"/>
    </source>
</evidence>
<dbReference type="AlphaFoldDB" id="A0AAV7NXF7"/>
<accession>A0AAV7NXF7</accession>
<evidence type="ECO:0000313" key="1">
    <source>
        <dbReference type="EMBL" id="KAJ1119635.1"/>
    </source>
</evidence>
<dbReference type="EMBL" id="JANPWB010000012">
    <property type="protein sequence ID" value="KAJ1119635.1"/>
    <property type="molecule type" value="Genomic_DNA"/>
</dbReference>
<protein>
    <recommendedName>
        <fullName evidence="3">WW domain-containing protein</fullName>
    </recommendedName>
</protein>
<dbReference type="Proteomes" id="UP001066276">
    <property type="component" value="Chromosome 8"/>
</dbReference>
<comment type="caution">
    <text evidence="1">The sequence shown here is derived from an EMBL/GenBank/DDBJ whole genome shotgun (WGS) entry which is preliminary data.</text>
</comment>
<proteinExistence type="predicted"/>
<sequence length="144" mass="15881">MVRAGDWGPGAGGRVYPCVATGHSTWRPPATRVVSKVPLPGQQNEWAPRSCSQTVRDPPSFLWLSVRSGRHSPEIPESARSFLGEVAWVLGAPWVSFRRAVADVEAQNSRPLLCAGLAEEVCELREEEDTARTHDSMMRYVRPG</sequence>
<reference evidence="1" key="1">
    <citation type="journal article" date="2022" name="bioRxiv">
        <title>Sequencing and chromosome-scale assembly of the giantPleurodeles waltlgenome.</title>
        <authorList>
            <person name="Brown T."/>
            <person name="Elewa A."/>
            <person name="Iarovenko S."/>
            <person name="Subramanian E."/>
            <person name="Araus A.J."/>
            <person name="Petzold A."/>
            <person name="Susuki M."/>
            <person name="Suzuki K.-i.T."/>
            <person name="Hayashi T."/>
            <person name="Toyoda A."/>
            <person name="Oliveira C."/>
            <person name="Osipova E."/>
            <person name="Leigh N.D."/>
            <person name="Simon A."/>
            <person name="Yun M.H."/>
        </authorList>
    </citation>
    <scope>NUCLEOTIDE SEQUENCE</scope>
    <source>
        <strain evidence="1">20211129_DDA</strain>
        <tissue evidence="1">Liver</tissue>
    </source>
</reference>
<gene>
    <name evidence="1" type="ORF">NDU88_007820</name>
</gene>
<organism evidence="1 2">
    <name type="scientific">Pleurodeles waltl</name>
    <name type="common">Iberian ribbed newt</name>
    <dbReference type="NCBI Taxonomy" id="8319"/>
    <lineage>
        <taxon>Eukaryota</taxon>
        <taxon>Metazoa</taxon>
        <taxon>Chordata</taxon>
        <taxon>Craniata</taxon>
        <taxon>Vertebrata</taxon>
        <taxon>Euteleostomi</taxon>
        <taxon>Amphibia</taxon>
        <taxon>Batrachia</taxon>
        <taxon>Caudata</taxon>
        <taxon>Salamandroidea</taxon>
        <taxon>Salamandridae</taxon>
        <taxon>Pleurodelinae</taxon>
        <taxon>Pleurodeles</taxon>
    </lineage>
</organism>